<evidence type="ECO:0000313" key="3">
    <source>
        <dbReference type="Proteomes" id="UP001322277"/>
    </source>
</evidence>
<dbReference type="Proteomes" id="UP001322277">
    <property type="component" value="Chromosome 3"/>
</dbReference>
<organism evidence="2 3">
    <name type="scientific">Colletotrichum destructivum</name>
    <dbReference type="NCBI Taxonomy" id="34406"/>
    <lineage>
        <taxon>Eukaryota</taxon>
        <taxon>Fungi</taxon>
        <taxon>Dikarya</taxon>
        <taxon>Ascomycota</taxon>
        <taxon>Pezizomycotina</taxon>
        <taxon>Sordariomycetes</taxon>
        <taxon>Hypocreomycetidae</taxon>
        <taxon>Glomerellales</taxon>
        <taxon>Glomerellaceae</taxon>
        <taxon>Colletotrichum</taxon>
        <taxon>Colletotrichum destructivum species complex</taxon>
    </lineage>
</organism>
<dbReference type="GeneID" id="87941502"/>
<dbReference type="AlphaFoldDB" id="A0AAX4I9J5"/>
<reference evidence="3" key="1">
    <citation type="journal article" date="2023" name="bioRxiv">
        <title>Complete genome of the Medicago anthracnose fungus, Colletotrichum destructivum, reveals a mini-chromosome-like region within a core chromosome.</title>
        <authorList>
            <person name="Lapalu N."/>
            <person name="Simon A."/>
            <person name="Lu A."/>
            <person name="Plaumann P.-L."/>
            <person name="Amselem J."/>
            <person name="Pigne S."/>
            <person name="Auger A."/>
            <person name="Koch C."/>
            <person name="Dallery J.-F."/>
            <person name="O'Connell R.J."/>
        </authorList>
    </citation>
    <scope>NUCLEOTIDE SEQUENCE [LARGE SCALE GENOMIC DNA]</scope>
    <source>
        <strain evidence="3">CBS 520.97</strain>
    </source>
</reference>
<evidence type="ECO:0000256" key="1">
    <source>
        <dbReference type="SAM" id="MobiDB-lite"/>
    </source>
</evidence>
<protein>
    <submittedName>
        <fullName evidence="2">Uncharacterized protein</fullName>
    </submittedName>
</protein>
<name>A0AAX4I9J5_9PEZI</name>
<keyword evidence="3" id="KW-1185">Reference proteome</keyword>
<proteinExistence type="predicted"/>
<dbReference type="EMBL" id="CP137307">
    <property type="protein sequence ID" value="WQF79985.1"/>
    <property type="molecule type" value="Genomic_DNA"/>
</dbReference>
<accession>A0AAX4I9J5</accession>
<feature type="region of interest" description="Disordered" evidence="1">
    <location>
        <begin position="19"/>
        <end position="54"/>
    </location>
</feature>
<dbReference type="RefSeq" id="XP_062777209.1">
    <property type="nucleotide sequence ID" value="XM_062921158.1"/>
</dbReference>
<sequence>MRSSQGLARYATPLDKAPASCRRLQAQKTGDTGSAKPERAHGTPLALEDPTSSQLSFPDCRDCADSIDHGKKSAPALSLGAQSHLALAAHFCPALIVASSRITIEGR</sequence>
<evidence type="ECO:0000313" key="2">
    <source>
        <dbReference type="EMBL" id="WQF79985.1"/>
    </source>
</evidence>
<dbReference type="KEGG" id="cdet:87941502"/>
<gene>
    <name evidence="2" type="ORF">CDEST_04999</name>
</gene>